<gene>
    <name evidence="2" type="ORF">ACFFRN_07000</name>
</gene>
<evidence type="ECO:0000313" key="3">
    <source>
        <dbReference type="Proteomes" id="UP001589646"/>
    </source>
</evidence>
<accession>A0ABV5PUG1</accession>
<proteinExistence type="predicted"/>
<sequence>MTRPATTPRRTRENPATLRTTALRLTSDRPAADPTTTRRRTREKAVSRRAVGGAVSRRTLEESA</sequence>
<feature type="compositionally biased region" description="Low complexity" evidence="1">
    <location>
        <begin position="16"/>
        <end position="25"/>
    </location>
</feature>
<dbReference type="RefSeq" id="WP_346123349.1">
    <property type="nucleotide sequence ID" value="NZ_BAAAXC010000014.1"/>
</dbReference>
<comment type="caution">
    <text evidence="2">The sequence shown here is derived from an EMBL/GenBank/DDBJ whole genome shotgun (WGS) entry which is preliminary data.</text>
</comment>
<name>A0ABV5PUG1_9ACTN</name>
<dbReference type="Proteomes" id="UP001589646">
    <property type="component" value="Unassembled WGS sequence"/>
</dbReference>
<reference evidence="2 3" key="1">
    <citation type="submission" date="2024-09" db="EMBL/GenBank/DDBJ databases">
        <authorList>
            <person name="Sun Q."/>
            <person name="Mori K."/>
        </authorList>
    </citation>
    <scope>NUCLEOTIDE SEQUENCE [LARGE SCALE GENOMIC DNA]</scope>
    <source>
        <strain evidence="2 3">JCM 3323</strain>
    </source>
</reference>
<feature type="region of interest" description="Disordered" evidence="1">
    <location>
        <begin position="1"/>
        <end position="64"/>
    </location>
</feature>
<evidence type="ECO:0000313" key="2">
    <source>
        <dbReference type="EMBL" id="MFB9526358.1"/>
    </source>
</evidence>
<keyword evidence="3" id="KW-1185">Reference proteome</keyword>
<organism evidence="2 3">
    <name type="scientific">Nonomuraea roseola</name>
    <dbReference type="NCBI Taxonomy" id="46179"/>
    <lineage>
        <taxon>Bacteria</taxon>
        <taxon>Bacillati</taxon>
        <taxon>Actinomycetota</taxon>
        <taxon>Actinomycetes</taxon>
        <taxon>Streptosporangiales</taxon>
        <taxon>Streptosporangiaceae</taxon>
        <taxon>Nonomuraea</taxon>
    </lineage>
</organism>
<protein>
    <submittedName>
        <fullName evidence="2">Uncharacterized protein</fullName>
    </submittedName>
</protein>
<evidence type="ECO:0000256" key="1">
    <source>
        <dbReference type="SAM" id="MobiDB-lite"/>
    </source>
</evidence>
<dbReference type="EMBL" id="JBHMCE010000002">
    <property type="protein sequence ID" value="MFB9526358.1"/>
    <property type="molecule type" value="Genomic_DNA"/>
</dbReference>